<accession>A0A820QZC8</accession>
<evidence type="ECO:0000313" key="1">
    <source>
        <dbReference type="EMBL" id="CAF4429336.1"/>
    </source>
</evidence>
<dbReference type="Proteomes" id="UP000663866">
    <property type="component" value="Unassembled WGS sequence"/>
</dbReference>
<feature type="non-terminal residue" evidence="1">
    <location>
        <position position="214"/>
    </location>
</feature>
<proteinExistence type="predicted"/>
<comment type="caution">
    <text evidence="1">The sequence shown here is derived from an EMBL/GenBank/DDBJ whole genome shotgun (WGS) entry which is preliminary data.</text>
</comment>
<protein>
    <submittedName>
        <fullName evidence="1">Uncharacterized protein</fullName>
    </submittedName>
</protein>
<evidence type="ECO:0000313" key="2">
    <source>
        <dbReference type="Proteomes" id="UP000663866"/>
    </source>
</evidence>
<keyword evidence="2" id="KW-1185">Reference proteome</keyword>
<dbReference type="EMBL" id="CAJOBG010043619">
    <property type="protein sequence ID" value="CAF4429336.1"/>
    <property type="molecule type" value="Genomic_DNA"/>
</dbReference>
<reference evidence="1" key="1">
    <citation type="submission" date="2021-02" db="EMBL/GenBank/DDBJ databases">
        <authorList>
            <person name="Nowell W R."/>
        </authorList>
    </citation>
    <scope>NUCLEOTIDE SEQUENCE</scope>
</reference>
<name>A0A820QZC8_9BILA</name>
<sequence length="214" mass="24539">MQKVVVIPYSLFTKWQNKQRESDKHDKRLAGFEIDLNKILKSGKADDFKKIHYVEALRKFLQENRKIDDDTSDIRLDIEDKYQTTNDPHYIALKNKITGNTLKRGQTLYKLLLASPNISWDSSGLVTLNGSLITGSNITDLIAGALDQNYSDQHLFSPGKDAFERFVRALKGANYKMTITNILRRPAINQITRTPRPQINQITRTPRPPINQIT</sequence>
<dbReference type="AlphaFoldDB" id="A0A820QZC8"/>
<organism evidence="1 2">
    <name type="scientific">Rotaria magnacalcarata</name>
    <dbReference type="NCBI Taxonomy" id="392030"/>
    <lineage>
        <taxon>Eukaryota</taxon>
        <taxon>Metazoa</taxon>
        <taxon>Spiralia</taxon>
        <taxon>Gnathifera</taxon>
        <taxon>Rotifera</taxon>
        <taxon>Eurotatoria</taxon>
        <taxon>Bdelloidea</taxon>
        <taxon>Philodinida</taxon>
        <taxon>Philodinidae</taxon>
        <taxon>Rotaria</taxon>
    </lineage>
</organism>
<gene>
    <name evidence="1" type="ORF">OVN521_LOCUS36591</name>
</gene>